<feature type="transmembrane region" description="Helical" evidence="6">
    <location>
        <begin position="311"/>
        <end position="332"/>
    </location>
</feature>
<evidence type="ECO:0000256" key="1">
    <source>
        <dbReference type="ARBA" id="ARBA00004141"/>
    </source>
</evidence>
<name>A0ABP9CC55_9ACTN</name>
<feature type="compositionally biased region" description="Low complexity" evidence="7">
    <location>
        <begin position="385"/>
        <end position="409"/>
    </location>
</feature>
<keyword evidence="4 6" id="KW-1133">Transmembrane helix</keyword>
<dbReference type="PANTHER" id="PTHR11101:SF54">
    <property type="entry name" value="LOW-AFFINITY INORGANIC PHOSPHATE TRANSPORTER-RELATED"/>
    <property type="match status" value="1"/>
</dbReference>
<keyword evidence="3 6" id="KW-0812">Transmembrane</keyword>
<dbReference type="Pfam" id="PF01384">
    <property type="entry name" value="PHO4"/>
    <property type="match status" value="1"/>
</dbReference>
<keyword evidence="5 6" id="KW-0472">Membrane</keyword>
<feature type="transmembrane region" description="Helical" evidence="6">
    <location>
        <begin position="338"/>
        <end position="356"/>
    </location>
</feature>
<dbReference type="PANTHER" id="PTHR11101">
    <property type="entry name" value="PHOSPHATE TRANSPORTER"/>
    <property type="match status" value="1"/>
</dbReference>
<dbReference type="EMBL" id="BAABKQ010000001">
    <property type="protein sequence ID" value="GAA4806682.1"/>
    <property type="molecule type" value="Genomic_DNA"/>
</dbReference>
<accession>A0ABP9CC55</accession>
<comment type="subcellular location">
    <subcellularLocation>
        <location evidence="1 6">Membrane</location>
        <topology evidence="1 6">Multi-pass membrane protein</topology>
    </subcellularLocation>
</comment>
<feature type="transmembrane region" description="Helical" evidence="6">
    <location>
        <begin position="80"/>
        <end position="103"/>
    </location>
</feature>
<organism evidence="8 9">
    <name type="scientific">Tomitella cavernea</name>
    <dbReference type="NCBI Taxonomy" id="1387982"/>
    <lineage>
        <taxon>Bacteria</taxon>
        <taxon>Bacillati</taxon>
        <taxon>Actinomycetota</taxon>
        <taxon>Actinomycetes</taxon>
        <taxon>Mycobacteriales</taxon>
        <taxon>Tomitella</taxon>
    </lineage>
</organism>
<dbReference type="InterPro" id="IPR001204">
    <property type="entry name" value="Phos_transporter"/>
</dbReference>
<evidence type="ECO:0000313" key="8">
    <source>
        <dbReference type="EMBL" id="GAA4806682.1"/>
    </source>
</evidence>
<gene>
    <name evidence="8" type="ORF">GCM10023353_07350</name>
</gene>
<feature type="transmembrane region" description="Helical" evidence="6">
    <location>
        <begin position="44"/>
        <end position="68"/>
    </location>
</feature>
<evidence type="ECO:0000313" key="9">
    <source>
        <dbReference type="Proteomes" id="UP001500839"/>
    </source>
</evidence>
<evidence type="ECO:0000256" key="6">
    <source>
        <dbReference type="RuleBase" id="RU363058"/>
    </source>
</evidence>
<evidence type="ECO:0000256" key="2">
    <source>
        <dbReference type="ARBA" id="ARBA00022448"/>
    </source>
</evidence>
<keyword evidence="2 6" id="KW-0813">Transport</keyword>
<sequence length="436" mass="44264">MTAELLVLTIVIVTALAFDFTNGFHDTGNAMAPSIATGALRPKVAVALSATLNLLGAFLSVAVAATVAKGIVSLDAVQGEALLFIVFAGLVGGIIWNLATWLFGLPSSSSHALFGGLIGAALAALGTSGVEWGGVLARVVLPALLAPVVAGLVSTVGTRLIYKITSRVPAEKRGRGFRWGQIGSASMISLAHGTNDAQKTMGVIFLALVAHGAINADDPMPFWVKAACAIAIAAGTYFGGWRVIRTLGKGLVEIDSPQGMAADSSSAAIILTSSHLGLPLSTTHVATGSIMGTGLGRKGAEVRWAVAGRMAIAWVITLPAAGLVGAACWALAHYIGGATGVIVVFAILLAMAGWMWNRSRRQSVNAENVNADWAADTAPAGSPDATPTAHSSPPHASTPHASTPHAAAADVAHEPPPSKVHATVGGGSRRFKGAAR</sequence>
<dbReference type="RefSeq" id="WP_200175433.1">
    <property type="nucleotide sequence ID" value="NZ_BAABKQ010000001.1"/>
</dbReference>
<feature type="transmembrane region" description="Helical" evidence="6">
    <location>
        <begin position="139"/>
        <end position="162"/>
    </location>
</feature>
<proteinExistence type="inferred from homology"/>
<evidence type="ECO:0000256" key="4">
    <source>
        <dbReference type="ARBA" id="ARBA00022989"/>
    </source>
</evidence>
<keyword evidence="9" id="KW-1185">Reference proteome</keyword>
<evidence type="ECO:0000256" key="7">
    <source>
        <dbReference type="SAM" id="MobiDB-lite"/>
    </source>
</evidence>
<dbReference type="Proteomes" id="UP001500839">
    <property type="component" value="Unassembled WGS sequence"/>
</dbReference>
<keyword evidence="6" id="KW-0592">Phosphate transport</keyword>
<comment type="similarity">
    <text evidence="6">Belongs to the inorganic phosphate transporter (PiT) (TC 2.A.20) family.</text>
</comment>
<evidence type="ECO:0000256" key="5">
    <source>
        <dbReference type="ARBA" id="ARBA00023136"/>
    </source>
</evidence>
<feature type="transmembrane region" description="Helical" evidence="6">
    <location>
        <begin position="109"/>
        <end position="127"/>
    </location>
</feature>
<feature type="region of interest" description="Disordered" evidence="7">
    <location>
        <begin position="374"/>
        <end position="436"/>
    </location>
</feature>
<reference evidence="9" key="1">
    <citation type="journal article" date="2019" name="Int. J. Syst. Evol. Microbiol.">
        <title>The Global Catalogue of Microorganisms (GCM) 10K type strain sequencing project: providing services to taxonomists for standard genome sequencing and annotation.</title>
        <authorList>
            <consortium name="The Broad Institute Genomics Platform"/>
            <consortium name="The Broad Institute Genome Sequencing Center for Infectious Disease"/>
            <person name="Wu L."/>
            <person name="Ma J."/>
        </authorList>
    </citation>
    <scope>NUCLEOTIDE SEQUENCE [LARGE SCALE GENOMIC DNA]</scope>
    <source>
        <strain evidence="9">JCM 18542</strain>
    </source>
</reference>
<comment type="caution">
    <text evidence="8">The sequence shown here is derived from an EMBL/GenBank/DDBJ whole genome shotgun (WGS) entry which is preliminary data.</text>
</comment>
<protein>
    <recommendedName>
        <fullName evidence="6">Phosphate transporter</fullName>
    </recommendedName>
</protein>
<feature type="transmembrane region" description="Helical" evidence="6">
    <location>
        <begin position="222"/>
        <end position="241"/>
    </location>
</feature>
<evidence type="ECO:0000256" key="3">
    <source>
        <dbReference type="ARBA" id="ARBA00022692"/>
    </source>
</evidence>